<dbReference type="InterPro" id="IPR029442">
    <property type="entry name" value="GyrI-like"/>
</dbReference>
<dbReference type="PIRSF" id="PIRSF031644">
    <property type="entry name" value="UCP031644"/>
    <property type="match status" value="1"/>
</dbReference>
<dbReference type="InterPro" id="IPR011256">
    <property type="entry name" value="Reg_factor_effector_dom_sf"/>
</dbReference>
<dbReference type="Pfam" id="PF06445">
    <property type="entry name" value="GyrI-like"/>
    <property type="match status" value="1"/>
</dbReference>
<evidence type="ECO:0000313" key="2">
    <source>
        <dbReference type="EMBL" id="KXU04766.1"/>
    </source>
</evidence>
<feature type="domain" description="GyrI-like small molecule binding" evidence="1">
    <location>
        <begin position="18"/>
        <end position="207"/>
    </location>
</feature>
<sequence length="210" mass="24949">MAFDFKKEFKEFYPTKTNPMIVKIPKMNFLAVRGKGNPNEEGGEYKQAINLLYPLAYTIKMSKNTDYRMNGYFDFVVPPLEGFWWQEGIKGVDYERKSDFRFISLLRLPDFVSKENFDWAIQQATTKKKMDFSNVEYFTYDEGLCVQCLHVGSYNDEPITVERMHAYIENKGYQLDITDERMHHEIYISDFRKTEPAKLKTILRHPIKKK</sequence>
<dbReference type="Proteomes" id="UP000070353">
    <property type="component" value="Unassembled WGS sequence"/>
</dbReference>
<gene>
    <name evidence="2" type="ORF">SORDD24_01091</name>
</gene>
<dbReference type="InterPro" id="IPR008319">
    <property type="entry name" value="GyrI-like_CCH_Lin2189-like"/>
</dbReference>
<name>A0A139QQF5_STROR</name>
<dbReference type="SUPFAM" id="SSF55136">
    <property type="entry name" value="Probable bacterial effector-binding domain"/>
    <property type="match status" value="1"/>
</dbReference>
<dbReference type="Gene3D" id="3.20.80.10">
    <property type="entry name" value="Regulatory factor, effector binding domain"/>
    <property type="match status" value="1"/>
</dbReference>
<organism evidence="2 3">
    <name type="scientific">Streptococcus oralis</name>
    <dbReference type="NCBI Taxonomy" id="1303"/>
    <lineage>
        <taxon>Bacteria</taxon>
        <taxon>Bacillati</taxon>
        <taxon>Bacillota</taxon>
        <taxon>Bacilli</taxon>
        <taxon>Lactobacillales</taxon>
        <taxon>Streptococcaceae</taxon>
        <taxon>Streptococcus</taxon>
    </lineage>
</organism>
<protein>
    <recommendedName>
        <fullName evidence="1">GyrI-like small molecule binding domain-containing protein</fullName>
    </recommendedName>
</protein>
<dbReference type="OrthoDB" id="4772335at2"/>
<dbReference type="EMBL" id="LQZB01000108">
    <property type="protein sequence ID" value="KXU04766.1"/>
    <property type="molecule type" value="Genomic_DNA"/>
</dbReference>
<reference evidence="2 3" key="1">
    <citation type="submission" date="2016-01" db="EMBL/GenBank/DDBJ databases">
        <title>Highly variable Streptococcus oralis are common among viridans streptococci isolated from primates.</title>
        <authorList>
            <person name="Denapaite D."/>
            <person name="Rieger M."/>
            <person name="Koendgen S."/>
            <person name="Brueckner R."/>
            <person name="Ochigava I."/>
            <person name="Kappeler P."/>
            <person name="Maetz-Rensing K."/>
            <person name="Leendertz F."/>
            <person name="Hakenbeck R."/>
        </authorList>
    </citation>
    <scope>NUCLEOTIDE SEQUENCE [LARGE SCALE GENOMIC DNA]</scope>
    <source>
        <strain evidence="2 3">DD24</strain>
    </source>
</reference>
<dbReference type="PATRIC" id="fig|1303.84.peg.1186"/>
<dbReference type="RefSeq" id="WP_061408500.1">
    <property type="nucleotide sequence ID" value="NZ_KQ970760.1"/>
</dbReference>
<accession>A0A139QQF5</accession>
<dbReference type="AlphaFoldDB" id="A0A139QQF5"/>
<evidence type="ECO:0000259" key="1">
    <source>
        <dbReference type="Pfam" id="PF06445"/>
    </source>
</evidence>
<evidence type="ECO:0000313" key="3">
    <source>
        <dbReference type="Proteomes" id="UP000070353"/>
    </source>
</evidence>
<proteinExistence type="predicted"/>
<comment type="caution">
    <text evidence="2">The sequence shown here is derived from an EMBL/GenBank/DDBJ whole genome shotgun (WGS) entry which is preliminary data.</text>
</comment>